<dbReference type="Proteomes" id="UP000242715">
    <property type="component" value="Unassembled WGS sequence"/>
</dbReference>
<name>A0A2Z6M6W0_TRISU</name>
<proteinExistence type="predicted"/>
<evidence type="ECO:0000313" key="2">
    <source>
        <dbReference type="EMBL" id="GAU27761.1"/>
    </source>
</evidence>
<evidence type="ECO:0000313" key="3">
    <source>
        <dbReference type="Proteomes" id="UP000242715"/>
    </source>
</evidence>
<protein>
    <submittedName>
        <fullName evidence="2">Uncharacterized protein</fullName>
    </submittedName>
</protein>
<accession>A0A2Z6M6W0</accession>
<sequence>MDCGNSVSESHLQPHPPPLPPAQTGPFLIWYFGLQWLKIQSFIIINLKLRLKLVPTATPRPRWKLRLPFSPSRGSGRRALICSNVTPN</sequence>
<feature type="compositionally biased region" description="Polar residues" evidence="1">
    <location>
        <begin position="1"/>
        <end position="10"/>
    </location>
</feature>
<gene>
    <name evidence="2" type="ORF">TSUD_215720</name>
</gene>
<reference evidence="3" key="1">
    <citation type="journal article" date="2017" name="Front. Plant Sci.">
        <title>Climate Clever Clovers: New Paradigm to Reduce the Environmental Footprint of Ruminants by Breeding Low Methanogenic Forages Utilizing Haplotype Variation.</title>
        <authorList>
            <person name="Kaur P."/>
            <person name="Appels R."/>
            <person name="Bayer P.E."/>
            <person name="Keeble-Gagnere G."/>
            <person name="Wang J."/>
            <person name="Hirakawa H."/>
            <person name="Shirasawa K."/>
            <person name="Vercoe P."/>
            <person name="Stefanova K."/>
            <person name="Durmic Z."/>
            <person name="Nichols P."/>
            <person name="Revell C."/>
            <person name="Isobe S.N."/>
            <person name="Edwards D."/>
            <person name="Erskine W."/>
        </authorList>
    </citation>
    <scope>NUCLEOTIDE SEQUENCE [LARGE SCALE GENOMIC DNA]</scope>
    <source>
        <strain evidence="3">cv. Daliak</strain>
    </source>
</reference>
<organism evidence="2 3">
    <name type="scientific">Trifolium subterraneum</name>
    <name type="common">Subterranean clover</name>
    <dbReference type="NCBI Taxonomy" id="3900"/>
    <lineage>
        <taxon>Eukaryota</taxon>
        <taxon>Viridiplantae</taxon>
        <taxon>Streptophyta</taxon>
        <taxon>Embryophyta</taxon>
        <taxon>Tracheophyta</taxon>
        <taxon>Spermatophyta</taxon>
        <taxon>Magnoliopsida</taxon>
        <taxon>eudicotyledons</taxon>
        <taxon>Gunneridae</taxon>
        <taxon>Pentapetalae</taxon>
        <taxon>rosids</taxon>
        <taxon>fabids</taxon>
        <taxon>Fabales</taxon>
        <taxon>Fabaceae</taxon>
        <taxon>Papilionoideae</taxon>
        <taxon>50 kb inversion clade</taxon>
        <taxon>NPAAA clade</taxon>
        <taxon>Hologalegina</taxon>
        <taxon>IRL clade</taxon>
        <taxon>Trifolieae</taxon>
        <taxon>Trifolium</taxon>
    </lineage>
</organism>
<feature type="region of interest" description="Disordered" evidence="1">
    <location>
        <begin position="1"/>
        <end position="20"/>
    </location>
</feature>
<keyword evidence="3" id="KW-1185">Reference proteome</keyword>
<dbReference type="AlphaFoldDB" id="A0A2Z6M6W0"/>
<evidence type="ECO:0000256" key="1">
    <source>
        <dbReference type="SAM" id="MobiDB-lite"/>
    </source>
</evidence>
<dbReference type="EMBL" id="DF973361">
    <property type="protein sequence ID" value="GAU27761.1"/>
    <property type="molecule type" value="Genomic_DNA"/>
</dbReference>